<evidence type="ECO:0000313" key="4">
    <source>
        <dbReference type="Proteomes" id="UP000226525"/>
    </source>
</evidence>
<evidence type="ECO:0000259" key="2">
    <source>
        <dbReference type="Pfam" id="PF01557"/>
    </source>
</evidence>
<dbReference type="SUPFAM" id="SSF56529">
    <property type="entry name" value="FAH"/>
    <property type="match status" value="1"/>
</dbReference>
<dbReference type="Pfam" id="PF01557">
    <property type="entry name" value="FAA_hydrolase"/>
    <property type="match status" value="1"/>
</dbReference>
<dbReference type="PANTHER" id="PTHR11820">
    <property type="entry name" value="ACYLPYRUVASE"/>
    <property type="match status" value="1"/>
</dbReference>
<dbReference type="InterPro" id="IPR036663">
    <property type="entry name" value="Fumarylacetoacetase_C_sf"/>
</dbReference>
<keyword evidence="1" id="KW-0479">Metal-binding</keyword>
<dbReference type="PANTHER" id="PTHR11820:SF90">
    <property type="entry name" value="FLUTATHIONE S-TRANSFERASE"/>
    <property type="match status" value="1"/>
</dbReference>
<comment type="caution">
    <text evidence="3">The sequence shown here is derived from an EMBL/GenBank/DDBJ whole genome shotgun (WGS) entry which is preliminary data.</text>
</comment>
<dbReference type="GO" id="GO:0018773">
    <property type="term" value="F:acetylpyruvate hydrolase activity"/>
    <property type="evidence" value="ECO:0007669"/>
    <property type="project" value="TreeGrafter"/>
</dbReference>
<dbReference type="Gene3D" id="3.90.850.10">
    <property type="entry name" value="Fumarylacetoacetase-like, C-terminal domain"/>
    <property type="match status" value="1"/>
</dbReference>
<proteinExistence type="predicted"/>
<dbReference type="GO" id="GO:0046872">
    <property type="term" value="F:metal ion binding"/>
    <property type="evidence" value="ECO:0007669"/>
    <property type="project" value="UniProtKB-KW"/>
</dbReference>
<accession>A0A2D6YH46</accession>
<organism evidence="3 4">
    <name type="scientific">SAR324 cluster bacterium</name>
    <dbReference type="NCBI Taxonomy" id="2024889"/>
    <lineage>
        <taxon>Bacteria</taxon>
        <taxon>Deltaproteobacteria</taxon>
        <taxon>SAR324 cluster</taxon>
    </lineage>
</organism>
<dbReference type="EMBL" id="NZEX01000035">
    <property type="protein sequence ID" value="MAH62507.1"/>
    <property type="molecule type" value="Genomic_DNA"/>
</dbReference>
<reference evidence="4" key="1">
    <citation type="submission" date="2017-09" db="EMBL/GenBank/DDBJ databases">
        <title>The Reconstruction of 2,631 Draft Metagenome-Assembled Genomes from the Global Oceans.</title>
        <authorList>
            <person name="Tully B.J."/>
            <person name="Graham E.D."/>
            <person name="Heidelberg J.F."/>
        </authorList>
    </citation>
    <scope>NUCLEOTIDE SEQUENCE [LARGE SCALE GENOMIC DNA]</scope>
</reference>
<name>A0A2D6YH46_9DELT</name>
<dbReference type="Proteomes" id="UP000226525">
    <property type="component" value="Unassembled WGS sequence"/>
</dbReference>
<evidence type="ECO:0000256" key="1">
    <source>
        <dbReference type="ARBA" id="ARBA00022723"/>
    </source>
</evidence>
<gene>
    <name evidence="3" type="ORF">CMN54_03475</name>
</gene>
<dbReference type="AlphaFoldDB" id="A0A2D6YH46"/>
<protein>
    <submittedName>
        <fullName evidence="3">Fumarylacetoacetate hydrolase</fullName>
    </submittedName>
</protein>
<feature type="domain" description="Fumarylacetoacetase-like C-terminal" evidence="2">
    <location>
        <begin position="30"/>
        <end position="229"/>
    </location>
</feature>
<dbReference type="InterPro" id="IPR011234">
    <property type="entry name" value="Fumarylacetoacetase-like_C"/>
</dbReference>
<keyword evidence="3" id="KW-0378">Hydrolase</keyword>
<evidence type="ECO:0000313" key="3">
    <source>
        <dbReference type="EMBL" id="MAH62507.1"/>
    </source>
</evidence>
<sequence>MDTPPTIFPLWKLPMLPIAGRAERFPVHRIFCIGRNYAEHVREMGNDPAGKPIFFTKPSSSLRLNGAQIPYPLATANFHHEVELVVALDKGGTNIPIEQAQDHIYGYAVGVDLTRRDLQEVAKDKGQPWDASKAFDDSAPCSELYEVAQIGHPSRGAIWLSVNGEMRQQGDLNQLIWNVPEIISALSQFFHLQAGDLIFTGTPSGVGPLEVGDQVEATVEGISVLRFEIVEVADA</sequence>